<dbReference type="EMBL" id="CP034209">
    <property type="protein sequence ID" value="QBZ64102.1"/>
    <property type="molecule type" value="Genomic_DNA"/>
</dbReference>
<keyword evidence="3 6" id="KW-1133">Transmembrane helix</keyword>
<feature type="transmembrane region" description="Helical" evidence="6">
    <location>
        <begin position="195"/>
        <end position="220"/>
    </location>
</feature>
<evidence type="ECO:0000256" key="3">
    <source>
        <dbReference type="ARBA" id="ARBA00022989"/>
    </source>
</evidence>
<gene>
    <name evidence="7" type="ORF">PoMZ_05794</name>
</gene>
<dbReference type="Proteomes" id="UP000294847">
    <property type="component" value="Chromosome 6"/>
</dbReference>
<dbReference type="Gene3D" id="1.20.1250.20">
    <property type="entry name" value="MFS general substrate transporter like domains"/>
    <property type="match status" value="2"/>
</dbReference>
<evidence type="ECO:0000313" key="8">
    <source>
        <dbReference type="Proteomes" id="UP000294847"/>
    </source>
</evidence>
<dbReference type="SUPFAM" id="SSF103473">
    <property type="entry name" value="MFS general substrate transporter"/>
    <property type="match status" value="1"/>
</dbReference>
<evidence type="ECO:0000256" key="6">
    <source>
        <dbReference type="SAM" id="Phobius"/>
    </source>
</evidence>
<organism evidence="7 8">
    <name type="scientific">Pyricularia oryzae</name>
    <name type="common">Rice blast fungus</name>
    <name type="synonym">Magnaporthe oryzae</name>
    <dbReference type="NCBI Taxonomy" id="318829"/>
    <lineage>
        <taxon>Eukaryota</taxon>
        <taxon>Fungi</taxon>
        <taxon>Dikarya</taxon>
        <taxon>Ascomycota</taxon>
        <taxon>Pezizomycotina</taxon>
        <taxon>Sordariomycetes</taxon>
        <taxon>Sordariomycetidae</taxon>
        <taxon>Magnaporthales</taxon>
        <taxon>Pyriculariaceae</taxon>
        <taxon>Pyricularia</taxon>
    </lineage>
</organism>
<feature type="transmembrane region" description="Helical" evidence="6">
    <location>
        <begin position="137"/>
        <end position="160"/>
    </location>
</feature>
<comment type="subcellular location">
    <subcellularLocation>
        <location evidence="1">Membrane</location>
        <topology evidence="1">Multi-pass membrane protein</topology>
    </subcellularLocation>
</comment>
<reference evidence="7 8" key="1">
    <citation type="journal article" date="2019" name="Mol. Biol. Evol.">
        <title>Blast fungal genomes show frequent chromosomal changes, gene gains and losses, and effector gene turnover.</title>
        <authorList>
            <person name="Gomez Luciano L.B."/>
            <person name="Jason Tsai I."/>
            <person name="Chuma I."/>
            <person name="Tosa Y."/>
            <person name="Chen Y.H."/>
            <person name="Li J.Y."/>
            <person name="Li M.Y."/>
            <person name="Jade Lu M.Y."/>
            <person name="Nakayashiki H."/>
            <person name="Li W.H."/>
        </authorList>
    </citation>
    <scope>NUCLEOTIDE SEQUENCE [LARGE SCALE GENOMIC DNA]</scope>
    <source>
        <strain evidence="7">MZ5-1-6</strain>
    </source>
</reference>
<feature type="transmembrane region" description="Helical" evidence="6">
    <location>
        <begin position="484"/>
        <end position="504"/>
    </location>
</feature>
<dbReference type="Pfam" id="PF07690">
    <property type="entry name" value="MFS_1"/>
    <property type="match status" value="1"/>
</dbReference>
<dbReference type="PANTHER" id="PTHR23514">
    <property type="entry name" value="BYPASS OF STOP CODON PROTEIN 6"/>
    <property type="match status" value="1"/>
</dbReference>
<protein>
    <submittedName>
        <fullName evidence="7">Uncharacterized protein</fullName>
    </submittedName>
</protein>
<accession>A0A4P7NPL1</accession>
<dbReference type="AlphaFoldDB" id="A0A4P7NPL1"/>
<evidence type="ECO:0000256" key="4">
    <source>
        <dbReference type="ARBA" id="ARBA00023136"/>
    </source>
</evidence>
<evidence type="ECO:0000313" key="7">
    <source>
        <dbReference type="EMBL" id="QBZ64102.1"/>
    </source>
</evidence>
<feature type="compositionally biased region" description="Polar residues" evidence="5">
    <location>
        <begin position="13"/>
        <end position="23"/>
    </location>
</feature>
<keyword evidence="4 6" id="KW-0472">Membrane</keyword>
<dbReference type="VEuPathDB" id="FungiDB:M_BR32_EuGene_00098291"/>
<proteinExistence type="predicted"/>
<evidence type="ECO:0000256" key="1">
    <source>
        <dbReference type="ARBA" id="ARBA00004141"/>
    </source>
</evidence>
<feature type="transmembrane region" description="Helical" evidence="6">
    <location>
        <begin position="456"/>
        <end position="478"/>
    </location>
</feature>
<keyword evidence="2 6" id="KW-0812">Transmembrane</keyword>
<feature type="region of interest" description="Disordered" evidence="5">
    <location>
        <begin position="1"/>
        <end position="96"/>
    </location>
</feature>
<dbReference type="InterPro" id="IPR020846">
    <property type="entry name" value="MFS_dom"/>
</dbReference>
<dbReference type="PROSITE" id="PS50850">
    <property type="entry name" value="MFS"/>
    <property type="match status" value="1"/>
</dbReference>
<dbReference type="PANTHER" id="PTHR23514:SF6">
    <property type="entry name" value="MAJOR FACILITATOR SUPERFAMILY (MFS) PROFILE DOMAIN-CONTAINING PROTEIN"/>
    <property type="match status" value="1"/>
</dbReference>
<dbReference type="FunFam" id="1.20.1250.20:FF:000286">
    <property type="entry name" value="MFS efflux transporter"/>
    <property type="match status" value="1"/>
</dbReference>
<dbReference type="GO" id="GO:0022857">
    <property type="term" value="F:transmembrane transporter activity"/>
    <property type="evidence" value="ECO:0007669"/>
    <property type="project" value="InterPro"/>
</dbReference>
<feature type="transmembrane region" description="Helical" evidence="6">
    <location>
        <begin position="397"/>
        <end position="416"/>
    </location>
</feature>
<evidence type="ECO:0000256" key="2">
    <source>
        <dbReference type="ARBA" id="ARBA00022692"/>
    </source>
</evidence>
<feature type="transmembrane region" description="Helical" evidence="6">
    <location>
        <begin position="326"/>
        <end position="353"/>
    </location>
</feature>
<dbReference type="GO" id="GO:0016020">
    <property type="term" value="C:membrane"/>
    <property type="evidence" value="ECO:0007669"/>
    <property type="project" value="UniProtKB-SubCell"/>
</dbReference>
<sequence>MDAHTALSFISIEKSQNPISARDQSPLPPAKAHSRTHTSAPQASEPIPLQAFGASPDAAHTNGQKGPDADLERSRPSSPGPGDDANPATATETPQTVWDPYMNRFRVASASFMNFANGLNDSAPGALIPTIEERFGIGYAVVSLIFVANALGFIAGAVCIDSIRARLGAARGLLLAEALRAIGYLIITCSPSTPFPVIACAFFPIGLGMAINLSTAQIFCGSLRSGTATLGFLHGAYGIGGTVGPLIATSIVTAPGATTAAWSRYYFITMGVAVFNGVLAYVSFRHYEPESAQPAQQSTNDGSPAPAPPKTSPGLGTMIQALRSPVVLVCALFAFAYQGAEVSISGWVISFLITARGGDPASVGYVTAGFWAGITIGRLLVAAPGLSTRVAGREARFVFVCTFGSAVFEALVWAVPNVIGNAVSVSIVGLLLGPVFPCGVAVWLRLLGRRERLSGMGVITAFGSSGGAAAPFTTGLLAQVVGTFVLHPIVIGLFGVMAICWWWLTRDRKRVE</sequence>
<name>A0A4P7NPL1_PYROR</name>
<dbReference type="InterPro" id="IPR051788">
    <property type="entry name" value="MFS_Transporter"/>
</dbReference>
<feature type="transmembrane region" description="Helical" evidence="6">
    <location>
        <begin position="172"/>
        <end position="189"/>
    </location>
</feature>
<dbReference type="InterPro" id="IPR011701">
    <property type="entry name" value="MFS"/>
</dbReference>
<feature type="transmembrane region" description="Helical" evidence="6">
    <location>
        <begin position="365"/>
        <end position="385"/>
    </location>
</feature>
<evidence type="ECO:0000256" key="5">
    <source>
        <dbReference type="SAM" id="MobiDB-lite"/>
    </source>
</evidence>
<feature type="transmembrane region" description="Helical" evidence="6">
    <location>
        <begin position="265"/>
        <end position="284"/>
    </location>
</feature>
<feature type="transmembrane region" description="Helical" evidence="6">
    <location>
        <begin position="422"/>
        <end position="444"/>
    </location>
</feature>
<dbReference type="InterPro" id="IPR036259">
    <property type="entry name" value="MFS_trans_sf"/>
</dbReference>
<feature type="transmembrane region" description="Helical" evidence="6">
    <location>
        <begin position="232"/>
        <end position="253"/>
    </location>
</feature>